<dbReference type="AlphaFoldDB" id="A0A1S6IPZ4"/>
<dbReference type="EMBL" id="CP019728">
    <property type="protein sequence ID" value="AQS53622.1"/>
    <property type="molecule type" value="Genomic_DNA"/>
</dbReference>
<evidence type="ECO:0000313" key="8">
    <source>
        <dbReference type="EMBL" id="AQS53622.1"/>
    </source>
</evidence>
<evidence type="ECO:0000256" key="5">
    <source>
        <dbReference type="ARBA" id="ARBA00048348"/>
    </source>
</evidence>
<evidence type="ECO:0000256" key="6">
    <source>
        <dbReference type="PIRSR" id="PIRSR601765-1"/>
    </source>
</evidence>
<dbReference type="SUPFAM" id="SSF53056">
    <property type="entry name" value="beta-carbonic anhydrase, cab"/>
    <property type="match status" value="1"/>
</dbReference>
<feature type="coiled-coil region" evidence="7">
    <location>
        <begin position="143"/>
        <end position="198"/>
    </location>
</feature>
<dbReference type="GO" id="GO:0015976">
    <property type="term" value="P:carbon utilization"/>
    <property type="evidence" value="ECO:0007669"/>
    <property type="project" value="InterPro"/>
</dbReference>
<feature type="binding site" evidence="6">
    <location>
        <position position="62"/>
    </location>
    <ligand>
        <name>Zn(2+)</name>
        <dbReference type="ChEBI" id="CHEBI:29105"/>
    </ligand>
</feature>
<dbReference type="RefSeq" id="WP_062468794.1">
    <property type="nucleotide sequence ID" value="NZ_BBYN01000009.1"/>
</dbReference>
<dbReference type="PROSITE" id="PS00704">
    <property type="entry name" value="PROK_CO2_ANHYDRASE_1"/>
    <property type="match status" value="1"/>
</dbReference>
<dbReference type="GO" id="GO:0004089">
    <property type="term" value="F:carbonate dehydratase activity"/>
    <property type="evidence" value="ECO:0007669"/>
    <property type="project" value="UniProtKB-EC"/>
</dbReference>
<feature type="binding site" evidence="6">
    <location>
        <position position="64"/>
    </location>
    <ligand>
        <name>Zn(2+)</name>
        <dbReference type="ChEBI" id="CHEBI:29105"/>
    </ligand>
</feature>
<dbReference type="STRING" id="708126.BW727_101255"/>
<dbReference type="Proteomes" id="UP000188993">
    <property type="component" value="Chromosome"/>
</dbReference>
<evidence type="ECO:0000256" key="3">
    <source>
        <dbReference type="ARBA" id="ARBA00022833"/>
    </source>
</evidence>
<organism evidence="8 9">
    <name type="scientific">Jeotgalibaca dankookensis</name>
    <dbReference type="NCBI Taxonomy" id="708126"/>
    <lineage>
        <taxon>Bacteria</taxon>
        <taxon>Bacillati</taxon>
        <taxon>Bacillota</taxon>
        <taxon>Bacilli</taxon>
        <taxon>Lactobacillales</taxon>
        <taxon>Carnobacteriaceae</taxon>
        <taxon>Jeotgalibaca</taxon>
    </lineage>
</organism>
<dbReference type="Pfam" id="PF00484">
    <property type="entry name" value="Pro_CA"/>
    <property type="match status" value="1"/>
</dbReference>
<evidence type="ECO:0000256" key="1">
    <source>
        <dbReference type="ARBA" id="ARBA00006217"/>
    </source>
</evidence>
<feature type="binding site" evidence="6">
    <location>
        <position position="115"/>
    </location>
    <ligand>
        <name>Zn(2+)</name>
        <dbReference type="ChEBI" id="CHEBI:29105"/>
    </ligand>
</feature>
<keyword evidence="6" id="KW-0479">Metal-binding</keyword>
<feature type="binding site" evidence="6">
    <location>
        <position position="118"/>
    </location>
    <ligand>
        <name>Zn(2+)</name>
        <dbReference type="ChEBI" id="CHEBI:29105"/>
    </ligand>
</feature>
<sequence>MEEKTNNVSLSHITDPDIALQALKDGNKRFISGDTLNQDVDFALKKKLSESGQAPYAVVLSCADSRLLPKRAFDQTIGDLFLLQIAGNIVSPEEIGSMEFAVEFFNSCLIVIMGHQGCGAITAAVKSSPDDQAFSTIHLDTIMNRLKAVVEDSADQRSALSEEDYIDYCVDHNVRRGLEELTNQSEFLRERMKSGKLKMVGAKYILDTGEVVFDDFHTLPAD</sequence>
<comment type="catalytic activity">
    <reaction evidence="5">
        <text>hydrogencarbonate + H(+) = CO2 + H2O</text>
        <dbReference type="Rhea" id="RHEA:10748"/>
        <dbReference type="ChEBI" id="CHEBI:15377"/>
        <dbReference type="ChEBI" id="CHEBI:15378"/>
        <dbReference type="ChEBI" id="CHEBI:16526"/>
        <dbReference type="ChEBI" id="CHEBI:17544"/>
        <dbReference type="EC" id="4.2.1.1"/>
    </reaction>
</comment>
<evidence type="ECO:0000313" key="9">
    <source>
        <dbReference type="Proteomes" id="UP000188993"/>
    </source>
</evidence>
<dbReference type="SMART" id="SM00947">
    <property type="entry name" value="Pro_CA"/>
    <property type="match status" value="1"/>
</dbReference>
<dbReference type="InterPro" id="IPR015892">
    <property type="entry name" value="Carbonic_anhydrase_CS"/>
</dbReference>
<proteinExistence type="inferred from homology"/>
<dbReference type="Gene3D" id="3.40.1050.10">
    <property type="entry name" value="Carbonic anhydrase"/>
    <property type="match status" value="1"/>
</dbReference>
<protein>
    <recommendedName>
        <fullName evidence="2">carbonic anhydrase</fullName>
        <ecNumber evidence="2">4.2.1.1</ecNumber>
    </recommendedName>
</protein>
<dbReference type="InterPro" id="IPR001765">
    <property type="entry name" value="Carbonic_anhydrase"/>
</dbReference>
<dbReference type="PANTHER" id="PTHR11002">
    <property type="entry name" value="CARBONIC ANHYDRASE"/>
    <property type="match status" value="1"/>
</dbReference>
<gene>
    <name evidence="8" type="primary">mtcA2</name>
    <name evidence="8" type="ORF">BW727_101255</name>
</gene>
<evidence type="ECO:0000256" key="4">
    <source>
        <dbReference type="ARBA" id="ARBA00023239"/>
    </source>
</evidence>
<keyword evidence="3 6" id="KW-0862">Zinc</keyword>
<dbReference type="EC" id="4.2.1.1" evidence="2"/>
<dbReference type="InterPro" id="IPR036874">
    <property type="entry name" value="Carbonic_anhydrase_sf"/>
</dbReference>
<dbReference type="KEGG" id="jda:BW727_101255"/>
<reference evidence="8 9" key="1">
    <citation type="journal article" date="2014" name="Int. J. Syst. Evol. Microbiol.">
        <title>Jeotgalibaca dankookensis gen. nov., sp. nov., a member of the family Carnobacteriaceae, isolated from seujeot (Korean traditional food).</title>
        <authorList>
            <person name="Lee D.G."/>
            <person name="Trujillo M.E."/>
            <person name="Kang H."/>
            <person name="Ahn T.Y."/>
        </authorList>
    </citation>
    <scope>NUCLEOTIDE SEQUENCE [LARGE SCALE GENOMIC DNA]</scope>
    <source>
        <strain evidence="8 9">EX-07</strain>
    </source>
</reference>
<comment type="similarity">
    <text evidence="1">Belongs to the beta-class carbonic anhydrase family.</text>
</comment>
<name>A0A1S6IPZ4_9LACT</name>
<accession>A0A1S6IPZ4</accession>
<keyword evidence="4 8" id="KW-0456">Lyase</keyword>
<dbReference type="PANTHER" id="PTHR11002:SF79">
    <property type="entry name" value="CARBONIC ANHYDRASE 2"/>
    <property type="match status" value="1"/>
</dbReference>
<dbReference type="OrthoDB" id="9769739at2"/>
<evidence type="ECO:0000256" key="7">
    <source>
        <dbReference type="SAM" id="Coils"/>
    </source>
</evidence>
<keyword evidence="7" id="KW-0175">Coiled coil</keyword>
<comment type="cofactor">
    <cofactor evidence="6">
        <name>Zn(2+)</name>
        <dbReference type="ChEBI" id="CHEBI:29105"/>
    </cofactor>
    <text evidence="6">Binds 1 zinc ion per subunit.</text>
</comment>
<dbReference type="GO" id="GO:0008270">
    <property type="term" value="F:zinc ion binding"/>
    <property type="evidence" value="ECO:0007669"/>
    <property type="project" value="InterPro"/>
</dbReference>
<evidence type="ECO:0000256" key="2">
    <source>
        <dbReference type="ARBA" id="ARBA00012925"/>
    </source>
</evidence>
<keyword evidence="9" id="KW-1185">Reference proteome</keyword>